<keyword evidence="4 8" id="KW-0812">Transmembrane</keyword>
<feature type="domain" description="Palmitoyltransferase DHHC" evidence="10">
    <location>
        <begin position="170"/>
        <end position="303"/>
    </location>
</feature>
<feature type="transmembrane region" description="Helical" evidence="8">
    <location>
        <begin position="215"/>
        <end position="242"/>
    </location>
</feature>
<dbReference type="InterPro" id="IPR001594">
    <property type="entry name" value="Palmitoyltrfase_DHHC"/>
</dbReference>
<dbReference type="Proteomes" id="UP001153555">
    <property type="component" value="Unassembled WGS sequence"/>
</dbReference>
<evidence type="ECO:0000256" key="2">
    <source>
        <dbReference type="ARBA" id="ARBA00008574"/>
    </source>
</evidence>
<accession>A0A9N7N9L7</accession>
<keyword evidence="12" id="KW-1185">Reference proteome</keyword>
<dbReference type="GO" id="GO:0006612">
    <property type="term" value="P:protein targeting to membrane"/>
    <property type="evidence" value="ECO:0007669"/>
    <property type="project" value="TreeGrafter"/>
</dbReference>
<feature type="region of interest" description="Disordered" evidence="9">
    <location>
        <begin position="84"/>
        <end position="104"/>
    </location>
</feature>
<evidence type="ECO:0000256" key="3">
    <source>
        <dbReference type="ARBA" id="ARBA00022679"/>
    </source>
</evidence>
<keyword evidence="7 8" id="KW-0012">Acyltransferase</keyword>
<protein>
    <recommendedName>
        <fullName evidence="8">S-acyltransferase</fullName>
        <ecNumber evidence="8">2.3.1.225</ecNumber>
    </recommendedName>
    <alternativeName>
        <fullName evidence="8">Palmitoyltransferase</fullName>
    </alternativeName>
</protein>
<feature type="transmembrane region" description="Helical" evidence="8">
    <location>
        <begin position="262"/>
        <end position="288"/>
    </location>
</feature>
<reference evidence="11" key="1">
    <citation type="submission" date="2019-12" db="EMBL/GenBank/DDBJ databases">
        <authorList>
            <person name="Scholes J."/>
        </authorList>
    </citation>
    <scope>NUCLEOTIDE SEQUENCE</scope>
</reference>
<dbReference type="InterPro" id="IPR039859">
    <property type="entry name" value="PFA4/ZDH16/20/ERF2-like"/>
</dbReference>
<sequence length="469" mass="52067">MRKHGWQLPYHPLQVVAVAVFLALGFAFYVFFAPFVGKHLFQYIVMGIYTPLLICAFGLYIWCAGADPADPGVFRSKKYLNIPDNKKPSKPNESKNGGESTSTGCDANGSAICEEAKNKGKLDDKSGARCAKETERKGRCFLGILALLPCAYICNSHEESSCQQSEDGMFYCSLCEVEVFKYSKHCRVCDKCVDRFDHHCRWLNNCIGKRNYRKFFTLMVSALLLLILQWSTGILVLILCFLEKNKFSTEISSKLGSSFTVVPFVIVVAVCTILAMIATLPLAQLFFFHILLIKKGISTYDYIIALREQEQLGGGGQQSPQMSPVSSITGISSASSFNTFHRAAWCTPPRLFVEDQYDVVPPDNVSVSSLGKKTVPDEQTKKKNPGPVKISPWTLARLNANDVSKAAAEARKKSKILRPISRPDSTFAHETDSSFGSSSRMMGSRPDNSGRKRGSRRIRLPAEPKCLDN</sequence>
<proteinExistence type="inferred from homology"/>
<feature type="compositionally biased region" description="Low complexity" evidence="9">
    <location>
        <begin position="433"/>
        <end position="445"/>
    </location>
</feature>
<dbReference type="OrthoDB" id="9909019at2759"/>
<evidence type="ECO:0000256" key="6">
    <source>
        <dbReference type="ARBA" id="ARBA00023136"/>
    </source>
</evidence>
<feature type="region of interest" description="Disordered" evidence="9">
    <location>
        <begin position="367"/>
        <end position="390"/>
    </location>
</feature>
<evidence type="ECO:0000313" key="12">
    <source>
        <dbReference type="Proteomes" id="UP001153555"/>
    </source>
</evidence>
<dbReference type="GO" id="GO:0005794">
    <property type="term" value="C:Golgi apparatus"/>
    <property type="evidence" value="ECO:0007669"/>
    <property type="project" value="TreeGrafter"/>
</dbReference>
<feature type="region of interest" description="Disordered" evidence="9">
    <location>
        <begin position="410"/>
        <end position="469"/>
    </location>
</feature>
<feature type="transmembrane region" description="Helical" evidence="8">
    <location>
        <begin position="40"/>
        <end position="62"/>
    </location>
</feature>
<evidence type="ECO:0000256" key="4">
    <source>
        <dbReference type="ARBA" id="ARBA00022692"/>
    </source>
</evidence>
<comment type="subcellular location">
    <subcellularLocation>
        <location evidence="1">Endomembrane system</location>
        <topology evidence="1">Multi-pass membrane protein</topology>
    </subcellularLocation>
</comment>
<evidence type="ECO:0000256" key="1">
    <source>
        <dbReference type="ARBA" id="ARBA00004127"/>
    </source>
</evidence>
<evidence type="ECO:0000313" key="11">
    <source>
        <dbReference type="EMBL" id="CAA0825588.1"/>
    </source>
</evidence>
<feature type="compositionally biased region" description="Basic and acidic residues" evidence="9">
    <location>
        <begin position="84"/>
        <end position="93"/>
    </location>
</feature>
<comment type="similarity">
    <text evidence="2 8">Belongs to the DHHC palmitoyltransferase family.</text>
</comment>
<name>A0A9N7N9L7_STRHE</name>
<dbReference type="AlphaFoldDB" id="A0A9N7N9L7"/>
<dbReference type="Pfam" id="PF01529">
    <property type="entry name" value="DHHC"/>
    <property type="match status" value="1"/>
</dbReference>
<dbReference type="PANTHER" id="PTHR22883:SF265">
    <property type="entry name" value="PROTEIN S-ACYLTRANSFERASE 22-RELATED"/>
    <property type="match status" value="1"/>
</dbReference>
<evidence type="ECO:0000256" key="5">
    <source>
        <dbReference type="ARBA" id="ARBA00022989"/>
    </source>
</evidence>
<organism evidence="11 12">
    <name type="scientific">Striga hermonthica</name>
    <name type="common">Purple witchweed</name>
    <name type="synonym">Buchnera hermonthica</name>
    <dbReference type="NCBI Taxonomy" id="68872"/>
    <lineage>
        <taxon>Eukaryota</taxon>
        <taxon>Viridiplantae</taxon>
        <taxon>Streptophyta</taxon>
        <taxon>Embryophyta</taxon>
        <taxon>Tracheophyta</taxon>
        <taxon>Spermatophyta</taxon>
        <taxon>Magnoliopsida</taxon>
        <taxon>eudicotyledons</taxon>
        <taxon>Gunneridae</taxon>
        <taxon>Pentapetalae</taxon>
        <taxon>asterids</taxon>
        <taxon>lamiids</taxon>
        <taxon>Lamiales</taxon>
        <taxon>Orobanchaceae</taxon>
        <taxon>Buchnereae</taxon>
        <taxon>Striga</taxon>
    </lineage>
</organism>
<dbReference type="PROSITE" id="PS50216">
    <property type="entry name" value="DHHC"/>
    <property type="match status" value="1"/>
</dbReference>
<feature type="compositionally biased region" description="Basic and acidic residues" evidence="9">
    <location>
        <begin position="460"/>
        <end position="469"/>
    </location>
</feature>
<comment type="domain">
    <text evidence="8">The DHHC domain is required for palmitoyltransferase activity.</text>
</comment>
<gene>
    <name evidence="11" type="ORF">SHERM_22362</name>
</gene>
<dbReference type="GO" id="GO:0019706">
    <property type="term" value="F:protein-cysteine S-palmitoyltransferase activity"/>
    <property type="evidence" value="ECO:0007669"/>
    <property type="project" value="UniProtKB-EC"/>
</dbReference>
<evidence type="ECO:0000256" key="9">
    <source>
        <dbReference type="SAM" id="MobiDB-lite"/>
    </source>
</evidence>
<comment type="catalytic activity">
    <reaction evidence="8">
        <text>L-cysteinyl-[protein] + hexadecanoyl-CoA = S-hexadecanoyl-L-cysteinyl-[protein] + CoA</text>
        <dbReference type="Rhea" id="RHEA:36683"/>
        <dbReference type="Rhea" id="RHEA-COMP:10131"/>
        <dbReference type="Rhea" id="RHEA-COMP:11032"/>
        <dbReference type="ChEBI" id="CHEBI:29950"/>
        <dbReference type="ChEBI" id="CHEBI:57287"/>
        <dbReference type="ChEBI" id="CHEBI:57379"/>
        <dbReference type="ChEBI" id="CHEBI:74151"/>
        <dbReference type="EC" id="2.3.1.225"/>
    </reaction>
</comment>
<feature type="transmembrane region" description="Helical" evidence="8">
    <location>
        <begin position="12"/>
        <end position="34"/>
    </location>
</feature>
<dbReference type="GO" id="GO:0005783">
    <property type="term" value="C:endoplasmic reticulum"/>
    <property type="evidence" value="ECO:0007669"/>
    <property type="project" value="TreeGrafter"/>
</dbReference>
<evidence type="ECO:0000256" key="8">
    <source>
        <dbReference type="RuleBase" id="RU079119"/>
    </source>
</evidence>
<dbReference type="EC" id="2.3.1.225" evidence="8"/>
<comment type="caution">
    <text evidence="11">The sequence shown here is derived from an EMBL/GenBank/DDBJ whole genome shotgun (WGS) entry which is preliminary data.</text>
</comment>
<keyword evidence="5 8" id="KW-1133">Transmembrane helix</keyword>
<keyword evidence="3 8" id="KW-0808">Transferase</keyword>
<dbReference type="EMBL" id="CACSLK010026072">
    <property type="protein sequence ID" value="CAA0825588.1"/>
    <property type="molecule type" value="Genomic_DNA"/>
</dbReference>
<dbReference type="PANTHER" id="PTHR22883">
    <property type="entry name" value="ZINC FINGER DHHC DOMAIN CONTAINING PROTEIN"/>
    <property type="match status" value="1"/>
</dbReference>
<evidence type="ECO:0000256" key="7">
    <source>
        <dbReference type="ARBA" id="ARBA00023315"/>
    </source>
</evidence>
<evidence type="ECO:0000259" key="10">
    <source>
        <dbReference type="Pfam" id="PF01529"/>
    </source>
</evidence>
<keyword evidence="6 8" id="KW-0472">Membrane</keyword>